<keyword evidence="3" id="KW-0540">Nuclease</keyword>
<dbReference type="InterPro" id="IPR037004">
    <property type="entry name" value="Exonuc_VII_ssu_sf"/>
</dbReference>
<reference evidence="7" key="2">
    <citation type="submission" date="2020-09" db="EMBL/GenBank/DDBJ databases">
        <authorList>
            <person name="Sun Q."/>
            <person name="Kim S."/>
        </authorList>
    </citation>
    <scope>NUCLEOTIDE SEQUENCE</scope>
    <source>
        <strain evidence="7">KCTC 12368</strain>
    </source>
</reference>
<dbReference type="InterPro" id="IPR003761">
    <property type="entry name" value="Exonuc_VII_S"/>
</dbReference>
<keyword evidence="8" id="KW-1185">Reference proteome</keyword>
<accession>A0A918Q1U0</accession>
<dbReference type="Pfam" id="PF02609">
    <property type="entry name" value="Exonuc_VII_S"/>
    <property type="match status" value="1"/>
</dbReference>
<proteinExistence type="inferred from homology"/>
<evidence type="ECO:0000256" key="3">
    <source>
        <dbReference type="ARBA" id="ARBA00022722"/>
    </source>
</evidence>
<dbReference type="GO" id="GO:0006308">
    <property type="term" value="P:DNA catabolic process"/>
    <property type="evidence" value="ECO:0007669"/>
    <property type="project" value="UniProtKB-UniRule"/>
</dbReference>
<reference evidence="7" key="1">
    <citation type="journal article" date="2014" name="Int. J. Syst. Evol. Microbiol.">
        <title>Complete genome sequence of Corynebacterium casei LMG S-19264T (=DSM 44701T), isolated from a smear-ripened cheese.</title>
        <authorList>
            <consortium name="US DOE Joint Genome Institute (JGI-PGF)"/>
            <person name="Walter F."/>
            <person name="Albersmeier A."/>
            <person name="Kalinowski J."/>
            <person name="Ruckert C."/>
        </authorList>
    </citation>
    <scope>NUCLEOTIDE SEQUENCE</scope>
    <source>
        <strain evidence="7">KCTC 12368</strain>
    </source>
</reference>
<dbReference type="AlphaFoldDB" id="A0A918Q1U0"/>
<protein>
    <recommendedName>
        <fullName evidence="6">Exodeoxyribonuclease VII small subunit</fullName>
        <ecNumber evidence="6">3.1.11.6</ecNumber>
    </recommendedName>
</protein>
<dbReference type="Gene3D" id="1.10.287.1040">
    <property type="entry name" value="Exonuclease VII, small subunit"/>
    <property type="match status" value="1"/>
</dbReference>
<name>A0A918Q1U0_9BACT</name>
<organism evidence="7 8">
    <name type="scientific">Echinicola pacifica</name>
    <dbReference type="NCBI Taxonomy" id="346377"/>
    <lineage>
        <taxon>Bacteria</taxon>
        <taxon>Pseudomonadati</taxon>
        <taxon>Bacteroidota</taxon>
        <taxon>Cytophagia</taxon>
        <taxon>Cytophagales</taxon>
        <taxon>Cyclobacteriaceae</taxon>
        <taxon>Echinicola</taxon>
    </lineage>
</organism>
<keyword evidence="2" id="KW-0963">Cytoplasm</keyword>
<sequence length="66" mass="7517">MNKETEFSYDKAVKRIEEIITELEADETSIDELSKLVKEASSLVKSCKGKLRMTEEEISAAFTEED</sequence>
<dbReference type="GO" id="GO:0008855">
    <property type="term" value="F:exodeoxyribonuclease VII activity"/>
    <property type="evidence" value="ECO:0007669"/>
    <property type="project" value="UniProtKB-UniRule"/>
</dbReference>
<dbReference type="GO" id="GO:0009318">
    <property type="term" value="C:exodeoxyribonuclease VII complex"/>
    <property type="evidence" value="ECO:0007669"/>
    <property type="project" value="UniProtKB-UniRule"/>
</dbReference>
<keyword evidence="4" id="KW-0378">Hydrolase</keyword>
<gene>
    <name evidence="7" type="ORF">GCM10007049_23780</name>
</gene>
<evidence type="ECO:0000313" key="8">
    <source>
        <dbReference type="Proteomes" id="UP000619457"/>
    </source>
</evidence>
<comment type="similarity">
    <text evidence="1">Belongs to the XseB family.</text>
</comment>
<evidence type="ECO:0000313" key="7">
    <source>
        <dbReference type="EMBL" id="GGZ30345.1"/>
    </source>
</evidence>
<evidence type="ECO:0000256" key="5">
    <source>
        <dbReference type="ARBA" id="ARBA00022839"/>
    </source>
</evidence>
<evidence type="ECO:0000256" key="4">
    <source>
        <dbReference type="ARBA" id="ARBA00022801"/>
    </source>
</evidence>
<dbReference type="NCBIfam" id="TIGR01280">
    <property type="entry name" value="xseB"/>
    <property type="match status" value="1"/>
</dbReference>
<dbReference type="SUPFAM" id="SSF116842">
    <property type="entry name" value="XseB-like"/>
    <property type="match status" value="1"/>
</dbReference>
<evidence type="ECO:0000256" key="6">
    <source>
        <dbReference type="NCBIfam" id="TIGR01280"/>
    </source>
</evidence>
<dbReference type="EC" id="3.1.11.6" evidence="6"/>
<keyword evidence="5" id="KW-0269">Exonuclease</keyword>
<comment type="caution">
    <text evidence="7">The sequence shown here is derived from an EMBL/GenBank/DDBJ whole genome shotgun (WGS) entry which is preliminary data.</text>
</comment>
<dbReference type="RefSeq" id="WP_018474570.1">
    <property type="nucleotide sequence ID" value="NZ_BMWX01000004.1"/>
</dbReference>
<dbReference type="EMBL" id="BMWX01000004">
    <property type="protein sequence ID" value="GGZ30345.1"/>
    <property type="molecule type" value="Genomic_DNA"/>
</dbReference>
<evidence type="ECO:0000256" key="1">
    <source>
        <dbReference type="ARBA" id="ARBA00009998"/>
    </source>
</evidence>
<evidence type="ECO:0000256" key="2">
    <source>
        <dbReference type="ARBA" id="ARBA00022490"/>
    </source>
</evidence>
<dbReference type="Proteomes" id="UP000619457">
    <property type="component" value="Unassembled WGS sequence"/>
</dbReference>